<dbReference type="Proteomes" id="UP001056778">
    <property type="component" value="Chromosome 8"/>
</dbReference>
<keyword evidence="2" id="KW-1185">Reference proteome</keyword>
<reference evidence="1" key="1">
    <citation type="submission" date="2022-04" db="EMBL/GenBank/DDBJ databases">
        <title>Chromosome-scale genome assembly of Holotrichia oblita Faldermann.</title>
        <authorList>
            <person name="Rongchong L."/>
        </authorList>
    </citation>
    <scope>NUCLEOTIDE SEQUENCE</scope>
    <source>
        <strain evidence="1">81SQS9</strain>
    </source>
</reference>
<name>A0ACB9SLB0_HOLOL</name>
<evidence type="ECO:0000313" key="2">
    <source>
        <dbReference type="Proteomes" id="UP001056778"/>
    </source>
</evidence>
<proteinExistence type="predicted"/>
<protein>
    <submittedName>
        <fullName evidence="1">Uncharacterized protein</fullName>
    </submittedName>
</protein>
<comment type="caution">
    <text evidence="1">The sequence shown here is derived from an EMBL/GenBank/DDBJ whole genome shotgun (WGS) entry which is preliminary data.</text>
</comment>
<accession>A0ACB9SLB0</accession>
<dbReference type="EMBL" id="CM043022">
    <property type="protein sequence ID" value="KAI4456104.1"/>
    <property type="molecule type" value="Genomic_DNA"/>
</dbReference>
<sequence length="91" mass="10710">MQEYLREIDEEDVQYDDEGEIGETDELEIQGEYDTGSEQEISDQETMSTTSKQPFLIGKDNITEWQKHAPSKNVRTRSENIISHLRIIRYQ</sequence>
<gene>
    <name evidence="1" type="ORF">MML48_8g00010605</name>
</gene>
<evidence type="ECO:0000313" key="1">
    <source>
        <dbReference type="EMBL" id="KAI4456104.1"/>
    </source>
</evidence>
<organism evidence="1 2">
    <name type="scientific">Holotrichia oblita</name>
    <name type="common">Chafer beetle</name>
    <dbReference type="NCBI Taxonomy" id="644536"/>
    <lineage>
        <taxon>Eukaryota</taxon>
        <taxon>Metazoa</taxon>
        <taxon>Ecdysozoa</taxon>
        <taxon>Arthropoda</taxon>
        <taxon>Hexapoda</taxon>
        <taxon>Insecta</taxon>
        <taxon>Pterygota</taxon>
        <taxon>Neoptera</taxon>
        <taxon>Endopterygota</taxon>
        <taxon>Coleoptera</taxon>
        <taxon>Polyphaga</taxon>
        <taxon>Scarabaeiformia</taxon>
        <taxon>Scarabaeidae</taxon>
        <taxon>Melolonthinae</taxon>
        <taxon>Holotrichia</taxon>
    </lineage>
</organism>